<dbReference type="InterPro" id="IPR008258">
    <property type="entry name" value="Transglycosylase_SLT_dom_1"/>
</dbReference>
<reference evidence="10 11" key="1">
    <citation type="submission" date="2016-10" db="EMBL/GenBank/DDBJ databases">
        <authorList>
            <person name="de Groot N.N."/>
        </authorList>
    </citation>
    <scope>NUCLEOTIDE SEQUENCE [LARGE SCALE GENOMIC DNA]</scope>
    <source>
        <strain evidence="10 11">CGMCC 1.6291</strain>
    </source>
</reference>
<keyword evidence="4 8" id="KW-0472">Membrane</keyword>
<keyword evidence="6 8" id="KW-0456">Lyase</keyword>
<dbReference type="GO" id="GO:0008933">
    <property type="term" value="F:peptidoglycan lytic transglycosylase activity"/>
    <property type="evidence" value="ECO:0007669"/>
    <property type="project" value="UniProtKB-UniRule"/>
</dbReference>
<dbReference type="Pfam" id="PF01464">
    <property type="entry name" value="SLT"/>
    <property type="match status" value="1"/>
</dbReference>
<comment type="similarity">
    <text evidence="8">In the N-terminal section; belongs to the bacterial solute-binding protein 3 family.</text>
</comment>
<comment type="caution">
    <text evidence="8">Lacks conserved residue(s) required for the propagation of feature annotation.</text>
</comment>
<evidence type="ECO:0000259" key="9">
    <source>
        <dbReference type="SMART" id="SM00062"/>
    </source>
</evidence>
<evidence type="ECO:0000256" key="3">
    <source>
        <dbReference type="ARBA" id="ARBA00022729"/>
    </source>
</evidence>
<keyword evidence="5 8" id="KW-0998">Cell outer membrane</keyword>
<dbReference type="SMART" id="SM00062">
    <property type="entry name" value="PBPb"/>
    <property type="match status" value="1"/>
</dbReference>
<comment type="function">
    <text evidence="8">Murein-degrading enzyme that degrades murein glycan strands and insoluble, high-molecular weight murein sacculi, with the concomitant formation of a 1,6-anhydromuramoyl product. Lytic transglycosylases (LTs) play an integral role in the metabolism of the peptidoglycan (PG) sacculus. Their lytic action creates space within the PG sacculus to allow for its expansion as well as for the insertion of various structures such as secretion systems and flagella.</text>
</comment>
<dbReference type="InterPro" id="IPR000189">
    <property type="entry name" value="Transglyc_AS"/>
</dbReference>
<evidence type="ECO:0000256" key="8">
    <source>
        <dbReference type="HAMAP-Rule" id="MF_02016"/>
    </source>
</evidence>
<dbReference type="CDD" id="cd13403">
    <property type="entry name" value="MLTF-like"/>
    <property type="match status" value="1"/>
</dbReference>
<evidence type="ECO:0000256" key="7">
    <source>
        <dbReference type="ARBA" id="ARBA00023316"/>
    </source>
</evidence>
<dbReference type="GO" id="GO:0009279">
    <property type="term" value="C:cell outer membrane"/>
    <property type="evidence" value="ECO:0007669"/>
    <property type="project" value="UniProtKB-SubCell"/>
</dbReference>
<dbReference type="HAMAP" id="MF_02016">
    <property type="entry name" value="MltF"/>
    <property type="match status" value="1"/>
</dbReference>
<dbReference type="GO" id="GO:0009253">
    <property type="term" value="P:peptidoglycan catabolic process"/>
    <property type="evidence" value="ECO:0007669"/>
    <property type="project" value="TreeGrafter"/>
</dbReference>
<dbReference type="GO" id="GO:0071555">
    <property type="term" value="P:cell wall organization"/>
    <property type="evidence" value="ECO:0007669"/>
    <property type="project" value="UniProtKB-KW"/>
</dbReference>
<keyword evidence="3 8" id="KW-0732">Signal</keyword>
<feature type="active site" evidence="8">
    <location>
        <position position="314"/>
    </location>
</feature>
<gene>
    <name evidence="8" type="primary">mltF</name>
    <name evidence="10" type="ORF">SAMN04488052_10164</name>
</gene>
<keyword evidence="11" id="KW-1185">Reference proteome</keyword>
<dbReference type="EC" id="4.2.2.n1" evidence="8"/>
<dbReference type="NCBIfam" id="NF008112">
    <property type="entry name" value="PRK10859.1"/>
    <property type="match status" value="1"/>
</dbReference>
<dbReference type="PANTHER" id="PTHR35936">
    <property type="entry name" value="MEMBRANE-BOUND LYTIC MUREIN TRANSGLYCOSYLASE F"/>
    <property type="match status" value="1"/>
</dbReference>
<evidence type="ECO:0000313" key="10">
    <source>
        <dbReference type="EMBL" id="SEO43570.1"/>
    </source>
</evidence>
<dbReference type="Proteomes" id="UP000199657">
    <property type="component" value="Unassembled WGS sequence"/>
</dbReference>
<feature type="region of interest" description="LT domain" evidence="8">
    <location>
        <begin position="268"/>
        <end position="492"/>
    </location>
</feature>
<comment type="catalytic activity">
    <reaction evidence="8">
        <text>Exolytic cleavage of the (1-&gt;4)-beta-glycosidic linkage between N-acetylmuramic acid (MurNAc) and N-acetylglucosamine (GlcNAc) residues in peptidoglycan, from either the reducing or the non-reducing ends of the peptidoglycan chains, with concomitant formation of a 1,6-anhydrobond in the MurNAc residue.</text>
        <dbReference type="EC" id="4.2.2.n1"/>
    </reaction>
</comment>
<proteinExistence type="inferred from homology"/>
<evidence type="ECO:0000256" key="1">
    <source>
        <dbReference type="ARBA" id="ARBA00007734"/>
    </source>
</evidence>
<keyword evidence="7 8" id="KW-0961">Cell wall biogenesis/degradation</keyword>
<dbReference type="InterPro" id="IPR023703">
    <property type="entry name" value="MltF"/>
</dbReference>
<dbReference type="AlphaFoldDB" id="A0A1H8PNN5"/>
<accession>A0A1H8PNN5</accession>
<sequence length="492" mass="55525">MAHHVLRVLIVGMALLLGGLAITGQLQKQSLLEQVQDAGELVVVTRLGPSTLYKTDDGFAGMDYHLARAFADHLGVELRLIIAKNKTQMYQALASRSAHVAAGGLSVSDGGQERFRFSTSYAEVDQHLIYRNGEPHPESPDELADFRDASFQVLAHSQSAERLRALGSNGLDVNWSATQDLGVQDLLYGVWRRDIDFTIVDSNELALNQSYYPELRVAFTFDDPQNLAWAFLRSDDRSLYDAGQAFFAEAEETGQLAFVRERYHGYLTGFDYVGARVFLREVTERLPEYRATFEEAAEQYDLDWRMLAAISYQESHWRPEAVSATGVRGMMMLTQPTARQMGVDNRLDPTESIMGGAQYFRSLLDRLPDDIEDPTRTWMALAAYNVGMGHLRDARSITESQGGDPNSWPDVRDHLPLLADPEWYQHTRFGYARGWEPVHYVRGVRGYYAMLTRITNPALFRLSDDADPRELRAFRGSDAGRLELPGMAEMLY</sequence>
<dbReference type="CDD" id="cd01009">
    <property type="entry name" value="PBP2_YfhD_N"/>
    <property type="match status" value="1"/>
</dbReference>
<dbReference type="EMBL" id="FOEG01000001">
    <property type="protein sequence ID" value="SEO43570.1"/>
    <property type="molecule type" value="Genomic_DNA"/>
</dbReference>
<organism evidence="10 11">
    <name type="scientific">Aquisalimonas asiatica</name>
    <dbReference type="NCBI Taxonomy" id="406100"/>
    <lineage>
        <taxon>Bacteria</taxon>
        <taxon>Pseudomonadati</taxon>
        <taxon>Pseudomonadota</taxon>
        <taxon>Gammaproteobacteria</taxon>
        <taxon>Chromatiales</taxon>
        <taxon>Ectothiorhodospiraceae</taxon>
        <taxon>Aquisalimonas</taxon>
    </lineage>
</organism>
<comment type="similarity">
    <text evidence="2">Belongs to the bacterial solute-binding protein 3 family.</text>
</comment>
<dbReference type="SUPFAM" id="SSF53955">
    <property type="entry name" value="Lysozyme-like"/>
    <property type="match status" value="1"/>
</dbReference>
<evidence type="ECO:0000256" key="6">
    <source>
        <dbReference type="ARBA" id="ARBA00023239"/>
    </source>
</evidence>
<dbReference type="GO" id="GO:0016998">
    <property type="term" value="P:cell wall macromolecule catabolic process"/>
    <property type="evidence" value="ECO:0007669"/>
    <property type="project" value="UniProtKB-UniRule"/>
</dbReference>
<name>A0A1H8PNN5_9GAMM</name>
<comment type="domain">
    <text evidence="8">The N-terminal domain does not have lytic activity and probably modulates enzymatic activity. The C-terminal domain is the catalytic active domain.</text>
</comment>
<dbReference type="STRING" id="406100.SAMN04488052_10164"/>
<evidence type="ECO:0000256" key="2">
    <source>
        <dbReference type="ARBA" id="ARBA00010333"/>
    </source>
</evidence>
<protein>
    <recommendedName>
        <fullName evidence="8">Membrane-bound lytic murein transglycosylase F</fullName>
        <ecNumber evidence="8">4.2.2.n1</ecNumber>
    </recommendedName>
    <alternativeName>
        <fullName evidence="8">Murein lyase F</fullName>
    </alternativeName>
</protein>
<evidence type="ECO:0000313" key="11">
    <source>
        <dbReference type="Proteomes" id="UP000199657"/>
    </source>
</evidence>
<comment type="similarity">
    <text evidence="1">Belongs to the transglycosylase Slt family.</text>
</comment>
<evidence type="ECO:0000256" key="4">
    <source>
        <dbReference type="ARBA" id="ARBA00023136"/>
    </source>
</evidence>
<comment type="similarity">
    <text evidence="8">In the C-terminal section; belongs to the transglycosylase Slt family.</text>
</comment>
<dbReference type="PROSITE" id="PS00922">
    <property type="entry name" value="TRANSGLYCOSYLASE"/>
    <property type="match status" value="1"/>
</dbReference>
<feature type="domain" description="Solute-binding protein family 3/N-terminal" evidence="9">
    <location>
        <begin position="40"/>
        <end position="267"/>
    </location>
</feature>
<dbReference type="InterPro" id="IPR023346">
    <property type="entry name" value="Lysozyme-like_dom_sf"/>
</dbReference>
<evidence type="ECO:0000256" key="5">
    <source>
        <dbReference type="ARBA" id="ARBA00023237"/>
    </source>
</evidence>
<dbReference type="RefSeq" id="WP_091638941.1">
    <property type="nucleotide sequence ID" value="NZ_FOEG01000001.1"/>
</dbReference>
<dbReference type="SUPFAM" id="SSF53850">
    <property type="entry name" value="Periplasmic binding protein-like II"/>
    <property type="match status" value="1"/>
</dbReference>
<dbReference type="PANTHER" id="PTHR35936:SF32">
    <property type="entry name" value="MEMBRANE-BOUND LYTIC MUREIN TRANSGLYCOSYLASE F"/>
    <property type="match status" value="1"/>
</dbReference>
<comment type="subcellular location">
    <subcellularLocation>
        <location evidence="8">Cell outer membrane</location>
        <topology evidence="8">Peripheral membrane protein</topology>
    </subcellularLocation>
    <text evidence="8">Attached to the inner leaflet of the outer membrane.</text>
</comment>
<dbReference type="Gene3D" id="3.40.190.10">
    <property type="entry name" value="Periplasmic binding protein-like II"/>
    <property type="match status" value="2"/>
</dbReference>
<dbReference type="InterPro" id="IPR001638">
    <property type="entry name" value="Solute-binding_3/MltF_N"/>
</dbReference>
<dbReference type="OrthoDB" id="9815002at2"/>
<dbReference type="Pfam" id="PF00497">
    <property type="entry name" value="SBP_bac_3"/>
    <property type="match status" value="1"/>
</dbReference>
<dbReference type="Gene3D" id="1.10.530.10">
    <property type="match status" value="1"/>
</dbReference>